<evidence type="ECO:0008006" key="4">
    <source>
        <dbReference type="Google" id="ProtNLM"/>
    </source>
</evidence>
<gene>
    <name evidence="2" type="ORF">GRI39_13020</name>
</gene>
<feature type="transmembrane region" description="Helical" evidence="1">
    <location>
        <begin position="102"/>
        <end position="124"/>
    </location>
</feature>
<organism evidence="2 3">
    <name type="scientific">Altericroceibacterium indicum</name>
    <dbReference type="NCBI Taxonomy" id="374177"/>
    <lineage>
        <taxon>Bacteria</taxon>
        <taxon>Pseudomonadati</taxon>
        <taxon>Pseudomonadota</taxon>
        <taxon>Alphaproteobacteria</taxon>
        <taxon>Sphingomonadales</taxon>
        <taxon>Erythrobacteraceae</taxon>
        <taxon>Altericroceibacterium</taxon>
    </lineage>
</organism>
<evidence type="ECO:0000256" key="1">
    <source>
        <dbReference type="SAM" id="Phobius"/>
    </source>
</evidence>
<feature type="transmembrane region" description="Helical" evidence="1">
    <location>
        <begin position="55"/>
        <end position="75"/>
    </location>
</feature>
<evidence type="ECO:0000313" key="2">
    <source>
        <dbReference type="EMBL" id="MXP26954.1"/>
    </source>
</evidence>
<dbReference type="EMBL" id="WTYQ01000005">
    <property type="protein sequence ID" value="MXP26954.1"/>
    <property type="molecule type" value="Genomic_DNA"/>
</dbReference>
<reference evidence="2 3" key="1">
    <citation type="submission" date="2019-12" db="EMBL/GenBank/DDBJ databases">
        <title>Genomic-based taxomic classification of the family Erythrobacteraceae.</title>
        <authorList>
            <person name="Xu L."/>
        </authorList>
    </citation>
    <scope>NUCLEOTIDE SEQUENCE [LARGE SCALE GENOMIC DNA]</scope>
    <source>
        <strain evidence="2 3">DSM 18604</strain>
    </source>
</reference>
<keyword evidence="1" id="KW-1133">Transmembrane helix</keyword>
<protein>
    <recommendedName>
        <fullName evidence="4">DUF202 domain-containing protein</fullName>
    </recommendedName>
</protein>
<dbReference type="AlphaFoldDB" id="A0A845AB88"/>
<keyword evidence="1" id="KW-0472">Membrane</keyword>
<comment type="caution">
    <text evidence="2">The sequence shown here is derived from an EMBL/GenBank/DDBJ whole genome shotgun (WGS) entry which is preliminary data.</text>
</comment>
<feature type="transmembrane region" description="Helical" evidence="1">
    <location>
        <begin position="29"/>
        <end position="49"/>
    </location>
</feature>
<sequence length="125" mass="14004">MNNVARRSQERTPVAKVKRDWRKRMSDNVAYALLAYTGLQIFVTMHAVKSGHGSILPYFALVVLVAAIIPACRIFERRWDNLTDEEAVDPAFSAPFHRDRAGLWLCAIGLPFGLTLIFKAAAALF</sequence>
<dbReference type="OrthoDB" id="7450715at2"/>
<name>A0A845AB88_9SPHN</name>
<keyword evidence="1" id="KW-0812">Transmembrane</keyword>
<evidence type="ECO:0000313" key="3">
    <source>
        <dbReference type="Proteomes" id="UP000460561"/>
    </source>
</evidence>
<dbReference type="RefSeq" id="WP_160740156.1">
    <property type="nucleotide sequence ID" value="NZ_WTYQ01000005.1"/>
</dbReference>
<dbReference type="Proteomes" id="UP000460561">
    <property type="component" value="Unassembled WGS sequence"/>
</dbReference>
<proteinExistence type="predicted"/>
<accession>A0A845AB88</accession>
<keyword evidence="3" id="KW-1185">Reference proteome</keyword>